<dbReference type="PANTHER" id="PTHR16451:SF7">
    <property type="entry name" value="MAB-21-LIKE HHH_H2TH-LIKE DOMAIN-CONTAINING PROTEIN"/>
    <property type="match status" value="1"/>
</dbReference>
<feature type="compositionally biased region" description="Basic and acidic residues" evidence="1">
    <location>
        <begin position="1508"/>
        <end position="1522"/>
    </location>
</feature>
<dbReference type="PANTHER" id="PTHR16451">
    <property type="entry name" value="MITOCHONDRIAL DYNAMICS PROTEINS 49/51 FAMILY MEMBER"/>
    <property type="match status" value="1"/>
</dbReference>
<proteinExistence type="predicted"/>
<feature type="region of interest" description="Disordered" evidence="1">
    <location>
        <begin position="1578"/>
        <end position="1636"/>
    </location>
</feature>
<dbReference type="GO" id="GO:0090141">
    <property type="term" value="P:positive regulation of mitochondrial fission"/>
    <property type="evidence" value="ECO:0007669"/>
    <property type="project" value="TreeGrafter"/>
</dbReference>
<feature type="region of interest" description="Disordered" evidence="1">
    <location>
        <begin position="1456"/>
        <end position="1475"/>
    </location>
</feature>
<organism evidence="2 3">
    <name type="scientific">Dictyocaulus viviparus</name>
    <name type="common">Bovine lungworm</name>
    <dbReference type="NCBI Taxonomy" id="29172"/>
    <lineage>
        <taxon>Eukaryota</taxon>
        <taxon>Metazoa</taxon>
        <taxon>Ecdysozoa</taxon>
        <taxon>Nematoda</taxon>
        <taxon>Chromadorea</taxon>
        <taxon>Rhabditida</taxon>
        <taxon>Rhabditina</taxon>
        <taxon>Rhabditomorpha</taxon>
        <taxon>Strongyloidea</taxon>
        <taxon>Metastrongylidae</taxon>
        <taxon>Dictyocaulus</taxon>
    </lineage>
</organism>
<name>A0A0D8XYP0_DICVI</name>
<dbReference type="EMBL" id="KN716253">
    <property type="protein sequence ID" value="KJH48874.1"/>
    <property type="molecule type" value="Genomic_DNA"/>
</dbReference>
<feature type="compositionally biased region" description="Basic and acidic residues" evidence="1">
    <location>
        <begin position="1592"/>
        <end position="1602"/>
    </location>
</feature>
<protein>
    <submittedName>
        <fullName evidence="2">Putative phage head-tail adaptor</fullName>
    </submittedName>
</protein>
<sequence>MSACQSPTDTFRSVRDRIARFESLQDTQLRKTPSEKSSESVVATSEISRPELGLYYEDDTQGPLSPSIESEISQAEVKSSSSYNGEDYKKKPFDEWDYREKREVKQKADPAVMVEKHEKERNFEVINIHDKYPIAVTDTTVEKTVEVEQQSHSSQSVDIRTPHVMKEQHETSATITSNLVKPEVTEKAEIKQKPPELFAVFPSKDYEESQETTETQECRTVKKTVTKVTTTRYIEMPEETPVVSEEEKSDENEGIYSQPFSMQRQEQELESQTMARTITTVTTTKYIETPNYENINIDILKPTEISAYQTNIVTLHKQPEQFTEVEEPMLDEQSVPQLTTSEVSMIIDPSTYSVSHLENYQRNKFRVPSLLDYEDGSNQEKYIADDIHYPTVRGTTISTAKHTIEYDEESQKLKQDSEISNGVETQHPHLTGDEKYKEQIQSTQDPEYNTNAKTITKLTSTQHEKIIDYNAEGKDLNQTSASQKLLGETVYPVTTKLITTIETIPYEQQYEKYKTTIAGKQGAGESERKRMEAEIDKLPPILADKGLHKEYRKVTEDMVRITQNDKKAEDFEVSDRLQKEDELEDKTIQPTFGERFAVTTTAPKRAGGAVVAPVALAAMGAAAAYEAITRDEGRALEKGEQLPPKILESIGVTDVMSEEYPSVPHEEKHEIAEFKKQILQDEPTKAAEIPIDETLYEEYPRVTEEMVIKPVYDREAEDFAVSDRSQKEEGLKDKTIQPTLGERFADFATTAAKIAGGAVVAPVALAAMGATAAYEAMTRDEGRALEKRVELPPKPLESIGEYQTIRDKVVTATQHKEEPIISEYEESRLEAEPGKPPQRPVTDAVYIEYPSIRDEVVTTTQHEVEPGIAEEEVLITSHYEEKPKIAESEKRRFEAEPVKQAESPTSELVYEKYSRTDYKEKSKVTEYDVRRSQSGILAECSDSEAVHEQDLSGMEEISRDVEYFDGINVINASSNGGEDRCVIKSESYCRDSYSSSMWSEMKTPQFSPTQVPSRNFMEDRIEISDISETDKREHLMGLSQKDDEQHVIESKYYDVDLVERRLSSPVTSSEQFHPESPFEEALKVEIKTLPNTSEEILHFVGTVDDVNVQSDGSNVCYQEKQLISSSLQKCLEFELEDHSEKSYKFQETPLKLMEEALKNVVKIKFTEVDELESPEKQSIQALSSYPDEQQSIAGDELYVYDKKSDVLEEYSDEMSQKLIAEAESSASVQNVTCPYEKMGQASSNDVTLEPEVDYQSDLQEKLDILAEERRKKLLSVQDHSDSNVHFEYTKEIGEEHEIEKTASHLADEAIKAVIEVNEDAKTRTSTSESNMYHTATEHSKDDQYDSCVTSQDTYDSAQEWTSQESDYTTAASGATSRLSGAEERQGSVTPLAILSPVDSDRQFTANQDFDDVIPVIKHFGIDDTARSTPDVPLQVTIEEEEEDIDNVLPVSHRGVLLPPDAEPGRPSSPIPPIGETERDQNFLLFMERPDKGKILKDITGVESTDGSSEEKGSPNSQEDRLYSRQHSNLSLESHAETVIHFKDTEYVEGIGNTISTRVQSSELPDSLDKLLNTNETAGKRDILSQQPTESLGKVDDERKEQISTESTEVSPSSDHSSKQRTSDSEEGFVICPPMDVSTIGITPAEGELETVEEEPEDIDSINGSGNSSVGVPSDTLALIGKYKHVSSDNVSLTSLQEFERLEQVVINRGEGSLSSSELELYAAGKSKSSEGSVSSLTEFEKLEQELAANISPQEDVAMLPDIREESEVEDMSVRDDDEEEHSETEVKTRPIDEEDLRTVTPIASPVDSLEREPIAVTLPLLETSTDSLEPSYQHIETTYTQRDSDVSSLAEYEVRLYSYRRKRNVVTHFEENMKDSLENIPHERDSLLEGASQEMTSQDTHGLLSGDTVRPVIQCMESESQPK</sequence>
<feature type="compositionally biased region" description="Polar residues" evidence="1">
    <location>
        <begin position="1603"/>
        <end position="1614"/>
    </location>
</feature>
<evidence type="ECO:0000313" key="3">
    <source>
        <dbReference type="Proteomes" id="UP000053766"/>
    </source>
</evidence>
<gene>
    <name evidence="2" type="ORF">DICVIV_05000</name>
</gene>
<reference evidence="3" key="2">
    <citation type="journal article" date="2016" name="Sci. Rep.">
        <title>Dictyocaulus viviparus genome, variome and transcriptome elucidate lungworm biology and support future intervention.</title>
        <authorList>
            <person name="McNulty S.N."/>
            <person name="Strube C."/>
            <person name="Rosa B.A."/>
            <person name="Martin J.C."/>
            <person name="Tyagi R."/>
            <person name="Choi Y.J."/>
            <person name="Wang Q."/>
            <person name="Hallsworth Pepin K."/>
            <person name="Zhang X."/>
            <person name="Ozersky P."/>
            <person name="Wilson R.K."/>
            <person name="Sternberg P.W."/>
            <person name="Gasser R.B."/>
            <person name="Mitreva M."/>
        </authorList>
    </citation>
    <scope>NUCLEOTIDE SEQUENCE [LARGE SCALE GENOMIC DNA]</scope>
    <source>
        <strain evidence="3">HannoverDv2000</strain>
    </source>
</reference>
<dbReference type="GO" id="GO:0005741">
    <property type="term" value="C:mitochondrial outer membrane"/>
    <property type="evidence" value="ECO:0007669"/>
    <property type="project" value="InterPro"/>
</dbReference>
<feature type="region of interest" description="Disordered" evidence="1">
    <location>
        <begin position="1320"/>
        <end position="1387"/>
    </location>
</feature>
<feature type="compositionally biased region" description="Basic and acidic residues" evidence="1">
    <location>
        <begin position="813"/>
        <end position="833"/>
    </location>
</feature>
<dbReference type="Proteomes" id="UP000053766">
    <property type="component" value="Unassembled WGS sequence"/>
</dbReference>
<keyword evidence="3" id="KW-1185">Reference proteome</keyword>
<feature type="compositionally biased region" description="Polar residues" evidence="1">
    <location>
        <begin position="62"/>
        <end position="84"/>
    </location>
</feature>
<evidence type="ECO:0000313" key="2">
    <source>
        <dbReference type="EMBL" id="KJH48874.1"/>
    </source>
</evidence>
<dbReference type="STRING" id="29172.A0A0D8XYP0"/>
<evidence type="ECO:0000256" key="1">
    <source>
        <dbReference type="SAM" id="MobiDB-lite"/>
    </source>
</evidence>
<feature type="region of interest" description="Disordered" evidence="1">
    <location>
        <begin position="24"/>
        <end position="91"/>
    </location>
</feature>
<dbReference type="GO" id="GO:0007005">
    <property type="term" value="P:mitochondrion organization"/>
    <property type="evidence" value="ECO:0007669"/>
    <property type="project" value="InterPro"/>
</dbReference>
<feature type="compositionally biased region" description="Basic and acidic residues" evidence="1">
    <location>
        <begin position="28"/>
        <end position="38"/>
    </location>
</feature>
<dbReference type="InterPro" id="IPR045909">
    <property type="entry name" value="MID49/MID51"/>
</dbReference>
<reference evidence="2 3" key="1">
    <citation type="submission" date="2013-11" db="EMBL/GenBank/DDBJ databases">
        <title>Draft genome of the bovine lungworm Dictyocaulus viviparus.</title>
        <authorList>
            <person name="Mitreva M."/>
        </authorList>
    </citation>
    <scope>NUCLEOTIDE SEQUENCE [LARGE SCALE GENOMIC DNA]</scope>
    <source>
        <strain evidence="2 3">HannoverDv2000</strain>
    </source>
</reference>
<dbReference type="OrthoDB" id="5876619at2759"/>
<feature type="region of interest" description="Disordered" evidence="1">
    <location>
        <begin position="813"/>
        <end position="841"/>
    </location>
</feature>
<accession>A0A0D8XYP0</accession>
<feature type="region of interest" description="Disordered" evidence="1">
    <location>
        <begin position="1747"/>
        <end position="1802"/>
    </location>
</feature>
<feature type="region of interest" description="Disordered" evidence="1">
    <location>
        <begin position="1500"/>
        <end position="1524"/>
    </location>
</feature>
<feature type="compositionally biased region" description="Polar residues" evidence="1">
    <location>
        <begin position="1346"/>
        <end position="1378"/>
    </location>
</feature>
<feature type="compositionally biased region" description="Acidic residues" evidence="1">
    <location>
        <begin position="1764"/>
        <end position="1782"/>
    </location>
</feature>
<feature type="compositionally biased region" description="Polar residues" evidence="1">
    <location>
        <begin position="1323"/>
        <end position="1333"/>
    </location>
</feature>
<feature type="region of interest" description="Disordered" evidence="1">
    <location>
        <begin position="1886"/>
        <end position="1910"/>
    </location>
</feature>